<organism evidence="1 3">
    <name type="scientific">Helicobacter cetorum (strain ATCC BAA-540 / CCUG 52418 / MIT 99-5656)</name>
    <dbReference type="NCBI Taxonomy" id="1163745"/>
    <lineage>
        <taxon>Bacteria</taxon>
        <taxon>Pseudomonadati</taxon>
        <taxon>Campylobacterota</taxon>
        <taxon>Epsilonproteobacteria</taxon>
        <taxon>Campylobacterales</taxon>
        <taxon>Helicobacteraceae</taxon>
        <taxon>Helicobacter</taxon>
    </lineage>
</organism>
<sequence>MKQLVRNVSYMVESRFFLNKPTIELAAIPQGAVIVKCNVEIITPLESGTTTLSVGIKGSDALFLNGIKVLKTDPKYSQFNESNVLYEMPTTQTINANITNPDATNKAEAILRVCYFLPSKIQVEYD</sequence>
<evidence type="ECO:0000313" key="2">
    <source>
        <dbReference type="EMBL" id="AFI06008.1"/>
    </source>
</evidence>
<dbReference type="HOGENOM" id="CLU_1822658_0_0_7"/>
<name>I0EQJ7_HELCM</name>
<dbReference type="EMBL" id="CP003481">
    <property type="protein sequence ID" value="AFI06008.1"/>
    <property type="molecule type" value="Genomic_DNA"/>
</dbReference>
<evidence type="ECO:0000313" key="3">
    <source>
        <dbReference type="Proteomes" id="UP000005013"/>
    </source>
</evidence>
<dbReference type="STRING" id="1163745.HCD_00920"/>
<reference evidence="1 3" key="1">
    <citation type="journal article" date="2013" name="PLoS ONE">
        <title>Sequence Divergence and Conservation in Genomes ofHelicobacter cetorum Strains from a Dolphin and a Whale.</title>
        <authorList>
            <person name="Kersulyte D."/>
            <person name="Rossi M."/>
            <person name="Berg D.E."/>
        </authorList>
    </citation>
    <scope>NUCLEOTIDE SEQUENCE [LARGE SCALE GENOMIC DNA]</scope>
    <source>
        <strain evidence="1 3">MIT 99-5656</strain>
    </source>
</reference>
<dbReference type="KEGG" id="hcm:HCD_05030"/>
<dbReference type="RefSeq" id="WP_014658744.1">
    <property type="nucleotide sequence ID" value="NC_017735.1"/>
</dbReference>
<dbReference type="Proteomes" id="UP000005013">
    <property type="component" value="Chromosome"/>
</dbReference>
<dbReference type="KEGG" id="hcm:HCD_00920"/>
<accession>I0EQJ7</accession>
<protein>
    <submittedName>
        <fullName evidence="1">Uncharacterized protein</fullName>
    </submittedName>
</protein>
<keyword evidence="3" id="KW-1185">Reference proteome</keyword>
<dbReference type="AlphaFoldDB" id="I0EQJ7"/>
<dbReference type="EMBL" id="CP003481">
    <property type="protein sequence ID" value="AFI05216.1"/>
    <property type="molecule type" value="Genomic_DNA"/>
</dbReference>
<gene>
    <name evidence="1" type="ordered locus">HCD_00920</name>
    <name evidence="2" type="ordered locus">HCD_05030</name>
</gene>
<evidence type="ECO:0000313" key="1">
    <source>
        <dbReference type="EMBL" id="AFI05216.1"/>
    </source>
</evidence>
<proteinExistence type="predicted"/>
<dbReference type="OrthoDB" id="5329925at2"/>
<dbReference type="PATRIC" id="fig|1163745.3.peg.1062"/>